<dbReference type="EMBL" id="JBHSWB010000002">
    <property type="protein sequence ID" value="MFC6663014.1"/>
    <property type="molecule type" value="Genomic_DNA"/>
</dbReference>
<dbReference type="Proteomes" id="UP001596317">
    <property type="component" value="Unassembled WGS sequence"/>
</dbReference>
<name>A0ABW1ZRA3_9DEIO</name>
<keyword evidence="2" id="KW-1185">Reference proteome</keyword>
<protein>
    <submittedName>
        <fullName evidence="1">Uncharacterized protein</fullName>
    </submittedName>
</protein>
<dbReference type="RefSeq" id="WP_224612575.1">
    <property type="nucleotide sequence ID" value="NZ_JAIQXV010000029.1"/>
</dbReference>
<comment type="caution">
    <text evidence="1">The sequence shown here is derived from an EMBL/GenBank/DDBJ whole genome shotgun (WGS) entry which is preliminary data.</text>
</comment>
<sequence length="81" mass="8674">MTKPELPAGVEELFGALLKTPHEGLSTVSTELEGVKTFARKLLDSAQGGEARALLGDLLDWVDGRQALVDLTLASKTRPSR</sequence>
<accession>A0ABW1ZRA3</accession>
<gene>
    <name evidence="1" type="ORF">ACFP90_23500</name>
</gene>
<proteinExistence type="predicted"/>
<evidence type="ECO:0000313" key="1">
    <source>
        <dbReference type="EMBL" id="MFC6663014.1"/>
    </source>
</evidence>
<organism evidence="1 2">
    <name type="scientific">Deinococcus multiflagellatus</name>
    <dbReference type="NCBI Taxonomy" id="1656887"/>
    <lineage>
        <taxon>Bacteria</taxon>
        <taxon>Thermotogati</taxon>
        <taxon>Deinococcota</taxon>
        <taxon>Deinococci</taxon>
        <taxon>Deinococcales</taxon>
        <taxon>Deinococcaceae</taxon>
        <taxon>Deinococcus</taxon>
    </lineage>
</organism>
<evidence type="ECO:0000313" key="2">
    <source>
        <dbReference type="Proteomes" id="UP001596317"/>
    </source>
</evidence>
<reference evidence="2" key="1">
    <citation type="journal article" date="2019" name="Int. J. Syst. Evol. Microbiol.">
        <title>The Global Catalogue of Microorganisms (GCM) 10K type strain sequencing project: providing services to taxonomists for standard genome sequencing and annotation.</title>
        <authorList>
            <consortium name="The Broad Institute Genomics Platform"/>
            <consortium name="The Broad Institute Genome Sequencing Center for Infectious Disease"/>
            <person name="Wu L."/>
            <person name="Ma J."/>
        </authorList>
    </citation>
    <scope>NUCLEOTIDE SEQUENCE [LARGE SCALE GENOMIC DNA]</scope>
    <source>
        <strain evidence="2">CCUG 63830</strain>
    </source>
</reference>